<comment type="caution">
    <text evidence="7">The sequence shown here is derived from an EMBL/GenBank/DDBJ whole genome shotgun (WGS) entry which is preliminary data.</text>
</comment>
<feature type="transmembrane region" description="Helical" evidence="5">
    <location>
        <begin position="62"/>
        <end position="81"/>
    </location>
</feature>
<dbReference type="OrthoDB" id="5322058at2"/>
<sequence>MGVLKKYNEEITLILFCLGLLFYSIGLSQFTRSIRTQSLFHIGGLIFIIFHYKAFNKYTLRVLLVPIICFGVVLVCALLTAFDDVWEHKFSIILKSINQNIIGHFVLFSMLFLYALHAKARNVKILLIFFVLVCIVQVLAMDYLGLKKGLLKGGYVPFFHRGIIMYNIWLLAPMAMSLAGIFAFKNRIYKLLSVLGVLLTLCAMLTNSERSFLVAFVVMIFVPFFAWHYRHKFAIICSALVVGAVFLSSFYHISKSLPERYNFAHMVDNFLIVWNTPPAEMGQYDANCFAKQKWLICANQSLERGKSDISWEHSSLSRIAMAKSTWLAWLDNPLKPHVVGVFLVGEYLARYHAQNDTLNRSYIAGFRFKKTTDNNDFGYVHIHNFPLSLLFCYGLVGFMAIIAFQIFLLISAQRRIRVANDNQSGAMGFWALSLCIFVCGLCVQCLFDGIYSGIMQSIFIYYGFMCGVMWREDCLNYR</sequence>
<keyword evidence="2 5" id="KW-0812">Transmembrane</keyword>
<evidence type="ECO:0000313" key="8">
    <source>
        <dbReference type="Proteomes" id="UP000029733"/>
    </source>
</evidence>
<dbReference type="EMBL" id="JRPR02000002">
    <property type="protein sequence ID" value="TLD96730.1"/>
    <property type="molecule type" value="Genomic_DNA"/>
</dbReference>
<keyword evidence="4 5" id="KW-0472">Membrane</keyword>
<feature type="domain" description="O-antigen ligase-related" evidence="6">
    <location>
        <begin position="196"/>
        <end position="401"/>
    </location>
</feature>
<feature type="transmembrane region" description="Helical" evidence="5">
    <location>
        <begin position="424"/>
        <end position="447"/>
    </location>
</feature>
<feature type="transmembrane region" description="Helical" evidence="5">
    <location>
        <begin position="12"/>
        <end position="32"/>
    </location>
</feature>
<keyword evidence="8" id="KW-1185">Reference proteome</keyword>
<reference evidence="7 8" key="1">
    <citation type="journal article" date="2014" name="Genome Announc.">
        <title>Draft genome sequences of eight enterohepatic helicobacter species isolated from both laboratory and wild rodents.</title>
        <authorList>
            <person name="Sheh A."/>
            <person name="Shen Z."/>
            <person name="Fox J.G."/>
        </authorList>
    </citation>
    <scope>NUCLEOTIDE SEQUENCE [LARGE SCALE GENOMIC DNA]</scope>
    <source>
        <strain evidence="7 8">MIT 09-6949</strain>
    </source>
</reference>
<proteinExistence type="predicted"/>
<evidence type="ECO:0000256" key="5">
    <source>
        <dbReference type="SAM" id="Phobius"/>
    </source>
</evidence>
<name>A0A4U8TA37_9HELI</name>
<feature type="transmembrane region" description="Helical" evidence="5">
    <location>
        <begin position="212"/>
        <end position="229"/>
    </location>
</feature>
<feature type="transmembrane region" description="Helical" evidence="5">
    <location>
        <begin position="38"/>
        <end position="55"/>
    </location>
</feature>
<keyword evidence="3 5" id="KW-1133">Transmembrane helix</keyword>
<evidence type="ECO:0000256" key="1">
    <source>
        <dbReference type="ARBA" id="ARBA00004141"/>
    </source>
</evidence>
<evidence type="ECO:0000259" key="6">
    <source>
        <dbReference type="Pfam" id="PF04932"/>
    </source>
</evidence>
<dbReference type="InterPro" id="IPR007016">
    <property type="entry name" value="O-antigen_ligase-rel_domated"/>
</dbReference>
<dbReference type="Pfam" id="PF04932">
    <property type="entry name" value="Wzy_C"/>
    <property type="match status" value="1"/>
</dbReference>
<accession>A0A4U8TA37</accession>
<dbReference type="Proteomes" id="UP000029733">
    <property type="component" value="Unassembled WGS sequence"/>
</dbReference>
<dbReference type="AlphaFoldDB" id="A0A4U8TA37"/>
<feature type="transmembrane region" description="Helical" evidence="5">
    <location>
        <begin position="158"/>
        <end position="181"/>
    </location>
</feature>
<gene>
    <name evidence="7" type="ORF">LS71_003730</name>
</gene>
<comment type="subcellular location">
    <subcellularLocation>
        <location evidence="1">Membrane</location>
        <topology evidence="1">Multi-pass membrane protein</topology>
    </subcellularLocation>
</comment>
<evidence type="ECO:0000313" key="7">
    <source>
        <dbReference type="EMBL" id="TLD96730.1"/>
    </source>
</evidence>
<feature type="transmembrane region" description="Helical" evidence="5">
    <location>
        <begin position="188"/>
        <end position="206"/>
    </location>
</feature>
<feature type="transmembrane region" description="Helical" evidence="5">
    <location>
        <begin position="125"/>
        <end position="146"/>
    </location>
</feature>
<feature type="transmembrane region" description="Helical" evidence="5">
    <location>
        <begin position="101"/>
        <end position="118"/>
    </location>
</feature>
<feature type="transmembrane region" description="Helical" evidence="5">
    <location>
        <begin position="387"/>
        <end position="412"/>
    </location>
</feature>
<feature type="transmembrane region" description="Helical" evidence="5">
    <location>
        <begin position="234"/>
        <end position="253"/>
    </location>
</feature>
<evidence type="ECO:0000256" key="2">
    <source>
        <dbReference type="ARBA" id="ARBA00022692"/>
    </source>
</evidence>
<dbReference type="RefSeq" id="WP_034352783.1">
    <property type="nucleotide sequence ID" value="NZ_JRPR02000002.1"/>
</dbReference>
<evidence type="ECO:0000256" key="4">
    <source>
        <dbReference type="ARBA" id="ARBA00023136"/>
    </source>
</evidence>
<feature type="transmembrane region" description="Helical" evidence="5">
    <location>
        <begin position="453"/>
        <end position="470"/>
    </location>
</feature>
<organism evidence="7 8">
    <name type="scientific">Helicobacter jaachi</name>
    <dbReference type="NCBI Taxonomy" id="1677920"/>
    <lineage>
        <taxon>Bacteria</taxon>
        <taxon>Pseudomonadati</taxon>
        <taxon>Campylobacterota</taxon>
        <taxon>Epsilonproteobacteria</taxon>
        <taxon>Campylobacterales</taxon>
        <taxon>Helicobacteraceae</taxon>
        <taxon>Helicobacter</taxon>
    </lineage>
</organism>
<evidence type="ECO:0000256" key="3">
    <source>
        <dbReference type="ARBA" id="ARBA00022989"/>
    </source>
</evidence>
<dbReference type="STRING" id="1677920.LS71_01650"/>
<protein>
    <recommendedName>
        <fullName evidence="6">O-antigen ligase-related domain-containing protein</fullName>
    </recommendedName>
</protein>